<dbReference type="EMBL" id="JARWAM010000002">
    <property type="protein sequence ID" value="MDR5904293.1"/>
    <property type="molecule type" value="Genomic_DNA"/>
</dbReference>
<sequence>MLGLAEGGDKARLHARHRMDRRTTLLLRREGLIEMPLLGTLGKTGNQHPILQHLTQHVGEIAQHYRLRHYRTAVHGQVAQQLARCVLMAAGHSLIQHGDAVLL</sequence>
<organism evidence="1 2">
    <name type="scientific">Franzmannia qiaohouensis</name>
    <dbReference type="NCBI Taxonomy" id="1329370"/>
    <lineage>
        <taxon>Bacteria</taxon>
        <taxon>Pseudomonadati</taxon>
        <taxon>Pseudomonadota</taxon>
        <taxon>Gammaproteobacteria</taxon>
        <taxon>Oceanospirillales</taxon>
        <taxon>Halomonadaceae</taxon>
        <taxon>Franzmannia</taxon>
    </lineage>
</organism>
<protein>
    <submittedName>
        <fullName evidence="1">Uncharacterized protein</fullName>
    </submittedName>
</protein>
<gene>
    <name evidence="1" type="ORF">QC821_03290</name>
</gene>
<accession>A0ABU1HA08</accession>
<dbReference type="RefSeq" id="WP_309716927.1">
    <property type="nucleotide sequence ID" value="NZ_JARWAM010000002.1"/>
</dbReference>
<name>A0ABU1HA08_9GAMM</name>
<dbReference type="Proteomes" id="UP001251374">
    <property type="component" value="Unassembled WGS sequence"/>
</dbReference>
<evidence type="ECO:0000313" key="1">
    <source>
        <dbReference type="EMBL" id="MDR5904293.1"/>
    </source>
</evidence>
<keyword evidence="2" id="KW-1185">Reference proteome</keyword>
<reference evidence="1 2" key="1">
    <citation type="submission" date="2023-04" db="EMBL/GenBank/DDBJ databases">
        <title>A long-awaited taxogenomic arrangement of the family Halomonadaceae.</title>
        <authorList>
            <person name="De La Haba R."/>
            <person name="Chuvochina M."/>
            <person name="Wittouck S."/>
            <person name="Arahal D.R."/>
            <person name="Sanchez-Porro C."/>
            <person name="Hugenholtz P."/>
            <person name="Ventosa A."/>
        </authorList>
    </citation>
    <scope>NUCLEOTIDE SEQUENCE [LARGE SCALE GENOMIC DNA]</scope>
    <source>
        <strain evidence="1 2">DSM 26770</strain>
    </source>
</reference>
<proteinExistence type="predicted"/>
<evidence type="ECO:0000313" key="2">
    <source>
        <dbReference type="Proteomes" id="UP001251374"/>
    </source>
</evidence>
<comment type="caution">
    <text evidence="1">The sequence shown here is derived from an EMBL/GenBank/DDBJ whole genome shotgun (WGS) entry which is preliminary data.</text>
</comment>